<protein>
    <recommendedName>
        <fullName evidence="5">Metallopeptidase DUF4344</fullName>
    </recommendedName>
</protein>
<proteinExistence type="predicted"/>
<feature type="region of interest" description="Disordered" evidence="1">
    <location>
        <begin position="274"/>
        <end position="305"/>
    </location>
</feature>
<feature type="signal peptide" evidence="2">
    <location>
        <begin position="1"/>
        <end position="23"/>
    </location>
</feature>
<sequence length="305" mass="34010">MRRSLLPLALIGLLALPMPGAQAAALTDDLQGLSKQQVEDSVEFAFGNALFFLFHEAGHMLVSEFNLPVLGREEDAVDTLSTLLLLEADGDVFDTALTDSVDGWTLSAEASEAAEEEQALWDVHALDRQRAFSMVCMMVGKDAEKFKESADNLEFPEERRKQCVGEYQKARDSWFDVLKPHQQADGQNNKFTITYKKPNNKELQDYADLTKTAKVLDILAELLSGLYKLDDGIKLTAAECGESNAYWSPSEREVTYCYELMQLHTQTVANYFRNGEKSSDDEAEEKTSEAKPAPTRVFGTATARQ</sequence>
<dbReference type="Pfam" id="PF14247">
    <property type="entry name" value="DUF4344"/>
    <property type="match status" value="2"/>
</dbReference>
<feature type="chain" id="PRO_5001653822" description="Metallopeptidase DUF4344" evidence="2">
    <location>
        <begin position="24"/>
        <end position="305"/>
    </location>
</feature>
<gene>
    <name evidence="3" type="ORF">RG1141_CH28030</name>
</gene>
<dbReference type="KEGG" id="ngl:RG1141_CH28030"/>
<dbReference type="InterPro" id="IPR025644">
    <property type="entry name" value="DUF4344"/>
</dbReference>
<evidence type="ECO:0008006" key="5">
    <source>
        <dbReference type="Google" id="ProtNLM"/>
    </source>
</evidence>
<dbReference type="RefSeq" id="WP_051899790.1">
    <property type="nucleotide sequence ID" value="NZ_HG938355.1"/>
</dbReference>
<keyword evidence="2" id="KW-0732">Signal</keyword>
<dbReference type="HOGENOM" id="CLU_082114_0_0_5"/>
<dbReference type="EMBL" id="HG938355">
    <property type="protein sequence ID" value="CDN55140.1"/>
    <property type="molecule type" value="Genomic_DNA"/>
</dbReference>
<dbReference type="Proteomes" id="UP000028186">
    <property type="component" value="Chromosome I"/>
</dbReference>
<evidence type="ECO:0000313" key="4">
    <source>
        <dbReference type="Proteomes" id="UP000028186"/>
    </source>
</evidence>
<dbReference type="AlphaFoldDB" id="A0A068TCP5"/>
<reference evidence="4" key="1">
    <citation type="journal article" date="2014" name="BMC Genomics">
        <title>Genome sequencing of two Neorhizobium galegae strains reveals a noeT gene responsible for the unusual acetylation of the nodulation factors.</title>
        <authorList>
            <person name="Osterman J."/>
            <person name="Marsh J."/>
            <person name="Laine P.K."/>
            <person name="Zeng Z."/>
            <person name="Alatalo E."/>
            <person name="Sullivan J.T."/>
            <person name="Young J.P."/>
            <person name="Thomas-Oates J."/>
            <person name="Paulin L."/>
            <person name="Lindstrom K."/>
        </authorList>
    </citation>
    <scope>NUCLEOTIDE SEQUENCE [LARGE SCALE GENOMIC DNA]</scope>
    <source>
        <strain evidence="4">HAMBI 1141</strain>
    </source>
</reference>
<organism evidence="3 4">
    <name type="scientific">Neorhizobium galegae bv. officinalis bv. officinalis str. HAMBI 1141</name>
    <dbReference type="NCBI Taxonomy" id="1028801"/>
    <lineage>
        <taxon>Bacteria</taxon>
        <taxon>Pseudomonadati</taxon>
        <taxon>Pseudomonadota</taxon>
        <taxon>Alphaproteobacteria</taxon>
        <taxon>Hyphomicrobiales</taxon>
        <taxon>Rhizobiaceae</taxon>
        <taxon>Rhizobium/Agrobacterium group</taxon>
        <taxon>Neorhizobium</taxon>
    </lineage>
</organism>
<feature type="compositionally biased region" description="Basic and acidic residues" evidence="1">
    <location>
        <begin position="274"/>
        <end position="289"/>
    </location>
</feature>
<dbReference type="eggNOG" id="COG0607">
    <property type="taxonomic scope" value="Bacteria"/>
</dbReference>
<name>A0A068TCP5_NEOGA</name>
<evidence type="ECO:0000256" key="1">
    <source>
        <dbReference type="SAM" id="MobiDB-lite"/>
    </source>
</evidence>
<accession>A0A068TCP5</accession>
<evidence type="ECO:0000256" key="2">
    <source>
        <dbReference type="SAM" id="SignalP"/>
    </source>
</evidence>
<evidence type="ECO:0000313" key="3">
    <source>
        <dbReference type="EMBL" id="CDN55140.1"/>
    </source>
</evidence>
<dbReference type="PATRIC" id="fig|1028801.3.peg.2856"/>